<dbReference type="Proteomes" id="UP000698752">
    <property type="component" value="Unassembled WGS sequence"/>
</dbReference>
<reference evidence="4" key="1">
    <citation type="journal article" date="2021" name="Syst. Appl. Microbiol.">
        <title>Roseomonas hellenica sp. nov., isolated from roots of wild-growing Alkanna tinctoria.</title>
        <authorList>
            <person name="Rat A."/>
            <person name="Naranjo H.D."/>
            <person name="Lebbe L."/>
            <person name="Cnockaert M."/>
            <person name="Krigas N."/>
            <person name="Grigoriadou K."/>
            <person name="Maloupa E."/>
            <person name="Willems A."/>
        </authorList>
    </citation>
    <scope>NUCLEOTIDE SEQUENCE [LARGE SCALE GENOMIC DNA]</scope>
    <source>
        <strain evidence="4">LMG 31159</strain>
    </source>
</reference>
<proteinExistence type="predicted"/>
<feature type="compositionally biased region" description="Low complexity" evidence="1">
    <location>
        <begin position="60"/>
        <end position="81"/>
    </location>
</feature>
<gene>
    <name evidence="3" type="ORF">GXW78_25680</name>
</gene>
<keyword evidence="2" id="KW-1133">Transmembrane helix</keyword>
<keyword evidence="4" id="KW-1185">Reference proteome</keyword>
<dbReference type="PRINTS" id="PR01217">
    <property type="entry name" value="PRICHEXTENSN"/>
</dbReference>
<keyword evidence="2" id="KW-0812">Transmembrane</keyword>
<feature type="non-terminal residue" evidence="3">
    <location>
        <position position="130"/>
    </location>
</feature>
<feature type="compositionally biased region" description="Pro residues" evidence="1">
    <location>
        <begin position="82"/>
        <end position="121"/>
    </location>
</feature>
<dbReference type="EMBL" id="JAAEDI010000040">
    <property type="protein sequence ID" value="MBR0653073.1"/>
    <property type="molecule type" value="Genomic_DNA"/>
</dbReference>
<name>A0ABS5EPW7_9PROT</name>
<feature type="region of interest" description="Disordered" evidence="1">
    <location>
        <begin position="43"/>
        <end position="130"/>
    </location>
</feature>
<protein>
    <submittedName>
        <fullName evidence="3">Energy transducer TonB</fullName>
    </submittedName>
</protein>
<sequence>MTEPPGPLAPRRRARRTLRWSGMVSVLLHLALVVAILLEIDPRGRPPEELPPPSFAVVFEGGAEQAPRGAEAPEEAPAVTLAPPPAPPPPPPPPPPTAQPAQPTPPAPPSPPRPAEPPAPPRVAEAVPAP</sequence>
<organism evidence="3 4">
    <name type="scientific">Neoroseomonas terrae</name>
    <dbReference type="NCBI Taxonomy" id="424799"/>
    <lineage>
        <taxon>Bacteria</taxon>
        <taxon>Pseudomonadati</taxon>
        <taxon>Pseudomonadota</taxon>
        <taxon>Alphaproteobacteria</taxon>
        <taxon>Acetobacterales</taxon>
        <taxon>Acetobacteraceae</taxon>
        <taxon>Neoroseomonas</taxon>
    </lineage>
</organism>
<evidence type="ECO:0000256" key="2">
    <source>
        <dbReference type="SAM" id="Phobius"/>
    </source>
</evidence>
<keyword evidence="2" id="KW-0472">Membrane</keyword>
<evidence type="ECO:0000313" key="3">
    <source>
        <dbReference type="EMBL" id="MBR0653073.1"/>
    </source>
</evidence>
<evidence type="ECO:0000313" key="4">
    <source>
        <dbReference type="Proteomes" id="UP000698752"/>
    </source>
</evidence>
<evidence type="ECO:0000256" key="1">
    <source>
        <dbReference type="SAM" id="MobiDB-lite"/>
    </source>
</evidence>
<accession>A0ABS5EPW7</accession>
<comment type="caution">
    <text evidence="3">The sequence shown here is derived from an EMBL/GenBank/DDBJ whole genome shotgun (WGS) entry which is preliminary data.</text>
</comment>
<feature type="transmembrane region" description="Helical" evidence="2">
    <location>
        <begin position="20"/>
        <end position="38"/>
    </location>
</feature>